<dbReference type="Proteomes" id="UP000469185">
    <property type="component" value="Unassembled WGS sequence"/>
</dbReference>
<dbReference type="AlphaFoldDB" id="A0A6N9YTA7"/>
<dbReference type="InterPro" id="IPR024072">
    <property type="entry name" value="DHFR-like_dom_sf"/>
</dbReference>
<comment type="caution">
    <text evidence="2">The sequence shown here is derived from an EMBL/GenBank/DDBJ whole genome shotgun (WGS) entry which is preliminary data.</text>
</comment>
<reference evidence="2 3" key="1">
    <citation type="submission" date="2020-02" db="EMBL/GenBank/DDBJ databases">
        <authorList>
            <person name="Li X.-J."/>
            <person name="Feng X.-M."/>
        </authorList>
    </citation>
    <scope>NUCLEOTIDE SEQUENCE [LARGE SCALE GENOMIC DNA]</scope>
    <source>
        <strain evidence="2 3">CGMCC 4.7225</strain>
    </source>
</reference>
<dbReference type="InterPro" id="IPR002734">
    <property type="entry name" value="RibDG_C"/>
</dbReference>
<accession>A0A6N9YTA7</accession>
<feature type="domain" description="Bacterial bifunctional deaminase-reductase C-terminal" evidence="1">
    <location>
        <begin position="2"/>
        <end position="184"/>
    </location>
</feature>
<dbReference type="EMBL" id="JAAGOB010000018">
    <property type="protein sequence ID" value="NED98266.1"/>
    <property type="molecule type" value="Genomic_DNA"/>
</dbReference>
<evidence type="ECO:0000313" key="3">
    <source>
        <dbReference type="Proteomes" id="UP000469185"/>
    </source>
</evidence>
<dbReference type="Gene3D" id="3.40.430.10">
    <property type="entry name" value="Dihydrofolate Reductase, subunit A"/>
    <property type="match status" value="1"/>
</dbReference>
<sequence length="190" mass="20952">MRKLIYYVASTIDGFIAGPDGSYDFYGTNGEHSNQLLEEYPETIPVHARQALGVDPANRSIDTVLEGRGAYEVGLREGITNAYPHLRHYVFSRTMTSSPDPTVELVGSDPVAKVRELKQESGLDIWLCGGSELAGVLRPEIDELHVKIYPVVAGAGMSLFGGARFAPQRFQPARSRVYDDGLVFVVYERT</sequence>
<dbReference type="GO" id="GO:0009231">
    <property type="term" value="P:riboflavin biosynthetic process"/>
    <property type="evidence" value="ECO:0007669"/>
    <property type="project" value="InterPro"/>
</dbReference>
<dbReference type="InterPro" id="IPR050765">
    <property type="entry name" value="Riboflavin_Biosynth_HTPR"/>
</dbReference>
<dbReference type="RefSeq" id="WP_163821057.1">
    <property type="nucleotide sequence ID" value="NZ_JAAGOB010000018.1"/>
</dbReference>
<gene>
    <name evidence="2" type="ORF">G1H11_23475</name>
</gene>
<name>A0A6N9YTA7_9ACTN</name>
<dbReference type="Pfam" id="PF01872">
    <property type="entry name" value="RibD_C"/>
    <property type="match status" value="1"/>
</dbReference>
<evidence type="ECO:0000313" key="2">
    <source>
        <dbReference type="EMBL" id="NED98266.1"/>
    </source>
</evidence>
<dbReference type="SUPFAM" id="SSF53597">
    <property type="entry name" value="Dihydrofolate reductase-like"/>
    <property type="match status" value="1"/>
</dbReference>
<dbReference type="PANTHER" id="PTHR38011">
    <property type="entry name" value="DIHYDROFOLATE REDUCTASE FAMILY PROTEIN (AFU_ORTHOLOGUE AFUA_8G06820)"/>
    <property type="match status" value="1"/>
</dbReference>
<evidence type="ECO:0000259" key="1">
    <source>
        <dbReference type="Pfam" id="PF01872"/>
    </source>
</evidence>
<organism evidence="2 3">
    <name type="scientific">Phytoactinopolyspora alkaliphila</name>
    <dbReference type="NCBI Taxonomy" id="1783498"/>
    <lineage>
        <taxon>Bacteria</taxon>
        <taxon>Bacillati</taxon>
        <taxon>Actinomycetota</taxon>
        <taxon>Actinomycetes</taxon>
        <taxon>Jiangellales</taxon>
        <taxon>Jiangellaceae</taxon>
        <taxon>Phytoactinopolyspora</taxon>
    </lineage>
</organism>
<protein>
    <submittedName>
        <fullName evidence="2">Dihydrofolate reductase</fullName>
    </submittedName>
</protein>
<keyword evidence="3" id="KW-1185">Reference proteome</keyword>
<proteinExistence type="predicted"/>
<dbReference type="PANTHER" id="PTHR38011:SF11">
    <property type="entry name" value="2,5-DIAMINO-6-RIBOSYLAMINO-4(3H)-PYRIMIDINONE 5'-PHOSPHATE REDUCTASE"/>
    <property type="match status" value="1"/>
</dbReference>
<dbReference type="GO" id="GO:0008703">
    <property type="term" value="F:5-amino-6-(5-phosphoribosylamino)uracil reductase activity"/>
    <property type="evidence" value="ECO:0007669"/>
    <property type="project" value="InterPro"/>
</dbReference>